<evidence type="ECO:0000313" key="3">
    <source>
        <dbReference type="Proteomes" id="UP000650511"/>
    </source>
</evidence>
<comment type="caution">
    <text evidence="2">The sequence shown here is derived from an EMBL/GenBank/DDBJ whole genome shotgun (WGS) entry which is preliminary data.</text>
</comment>
<reference evidence="2" key="2">
    <citation type="submission" date="2020-09" db="EMBL/GenBank/DDBJ databases">
        <authorList>
            <person name="Sun Q."/>
            <person name="Zhou Y."/>
        </authorList>
    </citation>
    <scope>NUCLEOTIDE SEQUENCE</scope>
    <source>
        <strain evidence="2">CGMCC 1.14988</strain>
    </source>
</reference>
<name>A0A8J3ER63_9ACTN</name>
<organism evidence="2 3">
    <name type="scientific">Egicoccus halophilus</name>
    <dbReference type="NCBI Taxonomy" id="1670830"/>
    <lineage>
        <taxon>Bacteria</taxon>
        <taxon>Bacillati</taxon>
        <taxon>Actinomycetota</taxon>
        <taxon>Nitriliruptoria</taxon>
        <taxon>Egicoccales</taxon>
        <taxon>Egicoccaceae</taxon>
        <taxon>Egicoccus</taxon>
    </lineage>
</organism>
<feature type="compositionally biased region" description="Low complexity" evidence="1">
    <location>
        <begin position="56"/>
        <end position="71"/>
    </location>
</feature>
<reference evidence="2" key="1">
    <citation type="journal article" date="2014" name="Int. J. Syst. Evol. Microbiol.">
        <title>Complete genome sequence of Corynebacterium casei LMG S-19264T (=DSM 44701T), isolated from a smear-ripened cheese.</title>
        <authorList>
            <consortium name="US DOE Joint Genome Institute (JGI-PGF)"/>
            <person name="Walter F."/>
            <person name="Albersmeier A."/>
            <person name="Kalinowski J."/>
            <person name="Ruckert C."/>
        </authorList>
    </citation>
    <scope>NUCLEOTIDE SEQUENCE</scope>
    <source>
        <strain evidence="2">CGMCC 1.14988</strain>
    </source>
</reference>
<gene>
    <name evidence="2" type="ORF">GCM10011354_08260</name>
</gene>
<protein>
    <submittedName>
        <fullName evidence="2">Uncharacterized protein</fullName>
    </submittedName>
</protein>
<feature type="region of interest" description="Disordered" evidence="1">
    <location>
        <begin position="21"/>
        <end position="71"/>
    </location>
</feature>
<dbReference type="Proteomes" id="UP000650511">
    <property type="component" value="Unassembled WGS sequence"/>
</dbReference>
<accession>A0A8J3ER63</accession>
<evidence type="ECO:0000256" key="1">
    <source>
        <dbReference type="SAM" id="MobiDB-lite"/>
    </source>
</evidence>
<evidence type="ECO:0000313" key="2">
    <source>
        <dbReference type="EMBL" id="GGI04268.1"/>
    </source>
</evidence>
<keyword evidence="3" id="KW-1185">Reference proteome</keyword>
<dbReference type="AlphaFoldDB" id="A0A8J3ER63"/>
<sequence>MPGLRGGDGLPLRQEIIARSGDDGHALGAARSSPNASRVNAPAEAPTAHAVRTKIPAVSASAEAPASPVRA</sequence>
<proteinExistence type="predicted"/>
<dbReference type="EMBL" id="BMHA01000002">
    <property type="protein sequence ID" value="GGI04268.1"/>
    <property type="molecule type" value="Genomic_DNA"/>
</dbReference>